<dbReference type="Pfam" id="PF07676">
    <property type="entry name" value="PD40"/>
    <property type="match status" value="1"/>
</dbReference>
<dbReference type="InterPro" id="IPR011659">
    <property type="entry name" value="WD40"/>
</dbReference>
<comment type="similarity">
    <text evidence="1">Belongs to the TolB family.</text>
</comment>
<dbReference type="GO" id="GO:0015031">
    <property type="term" value="P:protein transport"/>
    <property type="evidence" value="ECO:0007669"/>
    <property type="project" value="InterPro"/>
</dbReference>
<feature type="signal peptide" evidence="2">
    <location>
        <begin position="1"/>
        <end position="19"/>
    </location>
</feature>
<protein>
    <submittedName>
        <fullName evidence="5">Tol-Pal system protein TolB</fullName>
    </submittedName>
</protein>
<evidence type="ECO:0000313" key="4">
    <source>
        <dbReference type="EMBL" id="MDO7252757.1"/>
    </source>
</evidence>
<dbReference type="GO" id="GO:0042597">
    <property type="term" value="C:periplasmic space"/>
    <property type="evidence" value="ECO:0007669"/>
    <property type="project" value="InterPro"/>
</dbReference>
<dbReference type="Gene3D" id="3.40.50.10070">
    <property type="entry name" value="TolB, N-terminal domain"/>
    <property type="match status" value="1"/>
</dbReference>
<feature type="domain" description="TolB N-terminal" evidence="3">
    <location>
        <begin position="27"/>
        <end position="114"/>
    </location>
</feature>
<evidence type="ECO:0000256" key="2">
    <source>
        <dbReference type="SAM" id="SignalP"/>
    </source>
</evidence>
<dbReference type="Proteomes" id="UP001177258">
    <property type="component" value="Unassembled WGS sequence"/>
</dbReference>
<dbReference type="NCBIfam" id="NF003124">
    <property type="entry name" value="PRK04043.1"/>
    <property type="match status" value="1"/>
</dbReference>
<dbReference type="InterPro" id="IPR007195">
    <property type="entry name" value="TolB_N"/>
</dbReference>
<evidence type="ECO:0000313" key="6">
    <source>
        <dbReference type="Proteomes" id="UP001177258"/>
    </source>
</evidence>
<accession>A0AA90TEH9</accession>
<dbReference type="SUPFAM" id="SSF52964">
    <property type="entry name" value="TolB, N-terminal domain"/>
    <property type="match status" value="1"/>
</dbReference>
<dbReference type="EMBL" id="JAUYZK010000002">
    <property type="protein sequence ID" value="MDP2538625.1"/>
    <property type="molecule type" value="Genomic_DNA"/>
</dbReference>
<name>A0AA90TEH9_9HELI</name>
<evidence type="ECO:0000313" key="7">
    <source>
        <dbReference type="Proteomes" id="UP001240777"/>
    </source>
</evidence>
<dbReference type="InterPro" id="IPR011042">
    <property type="entry name" value="6-blade_b-propeller_TolB-like"/>
</dbReference>
<sequence length="418" mass="47238">MKIFKILLLICSFYANLFAIDATLDIVKTIQTPNIEVAYLDSKNSEMAKKIYKILMNDLKVSGHFEVFDADKYSGNVNFPAYKSKKIDLVARVEVQNTDNGVKANLYLYDINASSIKISKTYNITDKALYPFASHKMAIDINDYIKAPSIAWMNRFVVLSKYTNPGETDILISDYSLTYQKIVVRGGLNIFPKWANADQTEIFFTKYLKKPTIVRYNIYTGITQKIIQSDGMAIVSDVSKDGTKLLLSLAPETQSNIYLYDLVSKKNTQLTKYPGIDVSGNFINNDTAMIFVSDRAGYPNIFAKKLDINAPVEQVVYHGRNNSSASANGDYVVYTSRESANEFGLNTFNLYLISTKSDYIRRLTANGTNQMPRFSSDGGSIMFLKHTQNQSALGIIRLDYNRSFLFPLSNIKIQAFDW</sequence>
<dbReference type="Pfam" id="PF04052">
    <property type="entry name" value="TolB_N"/>
    <property type="match status" value="1"/>
</dbReference>
<reference evidence="5 7" key="1">
    <citation type="submission" date="2023-07" db="EMBL/GenBank/DDBJ databases">
        <title>Unpublished Manusciprt.</title>
        <authorList>
            <person name="Aydin F."/>
            <person name="Tarhane S."/>
            <person name="Saticioglu I.B."/>
            <person name="Karakaya E."/>
            <person name="Abay S."/>
            <person name="Guran O."/>
            <person name="Bozkurt E."/>
            <person name="Uzum N."/>
            <person name="Olgun K."/>
            <person name="Jablonski D."/>
        </authorList>
    </citation>
    <scope>NUCLEOTIDE SEQUENCE</scope>
    <source>
        <strain evidence="7">faydin-H75</strain>
        <strain evidence="5">Faydin-H76</strain>
    </source>
</reference>
<reference evidence="4" key="2">
    <citation type="submission" date="2023-07" db="EMBL/GenBank/DDBJ databases">
        <authorList>
            <person name="Aydin F."/>
            <person name="Tarhane S."/>
            <person name="Saticioglu I.B."/>
            <person name="Karakaya E."/>
            <person name="Abay S."/>
            <person name="Guran O."/>
            <person name="Bozkurt E."/>
            <person name="Uzum N."/>
            <person name="Olgun K."/>
            <person name="Jablonski D."/>
        </authorList>
    </citation>
    <scope>NUCLEOTIDE SEQUENCE</scope>
    <source>
        <strain evidence="4">Faydin-H75</strain>
    </source>
</reference>
<dbReference type="Proteomes" id="UP001240777">
    <property type="component" value="Unassembled WGS sequence"/>
</dbReference>
<evidence type="ECO:0000313" key="5">
    <source>
        <dbReference type="EMBL" id="MDP2538625.1"/>
    </source>
</evidence>
<evidence type="ECO:0000259" key="3">
    <source>
        <dbReference type="Pfam" id="PF04052"/>
    </source>
</evidence>
<dbReference type="EMBL" id="JAUPEV010000002">
    <property type="protein sequence ID" value="MDO7252757.1"/>
    <property type="molecule type" value="Genomic_DNA"/>
</dbReference>
<dbReference type="Gene3D" id="2.120.10.30">
    <property type="entry name" value="TolB, C-terminal domain"/>
    <property type="match status" value="1"/>
</dbReference>
<dbReference type="AlphaFoldDB" id="A0AA90TEH9"/>
<keyword evidence="7" id="KW-1185">Reference proteome</keyword>
<dbReference type="RefSeq" id="WP_305516597.1">
    <property type="nucleotide sequence ID" value="NZ_JAUPEV010000002.1"/>
</dbReference>
<evidence type="ECO:0000256" key="1">
    <source>
        <dbReference type="ARBA" id="ARBA00009820"/>
    </source>
</evidence>
<dbReference type="PANTHER" id="PTHR36842">
    <property type="entry name" value="PROTEIN TOLB HOMOLOG"/>
    <property type="match status" value="1"/>
</dbReference>
<keyword evidence="2" id="KW-0732">Signal</keyword>
<reference evidence="4 6" key="3">
    <citation type="journal article" date="2024" name="Syst. Appl. Microbiol.">
        <title>Helicobacter cappadocius sp. nov., from lizards: The first psychrotrophic Helicobacter species.</title>
        <authorList>
            <person name="Aydin F."/>
            <person name="Tarhane S."/>
            <person name="Karakaya E."/>
            <person name="Abay S."/>
            <person name="Kayman T."/>
            <person name="Guran O."/>
            <person name="Bozkurt E."/>
            <person name="Uzum N."/>
            <person name="Avci A."/>
            <person name="Olgun K."/>
            <person name="Jablonski D."/>
            <person name="Guran C."/>
            <person name="Burcin Saticioglu I."/>
        </authorList>
    </citation>
    <scope>NUCLEOTIDE SEQUENCE [LARGE SCALE GENOMIC DNA]</scope>
    <source>
        <strain evidence="4">Faydin-H75</strain>
        <strain evidence="6">faydin-H76</strain>
    </source>
</reference>
<feature type="chain" id="PRO_5041688057" evidence="2">
    <location>
        <begin position="20"/>
        <end position="418"/>
    </location>
</feature>
<gene>
    <name evidence="5" type="primary">tolB</name>
    <name evidence="4" type="ORF">Q5I04_02330</name>
    <name evidence="5" type="ORF">Q5I06_02335</name>
</gene>
<organism evidence="5 6">
    <name type="scientific">Helicobacter cappadocius</name>
    <dbReference type="NCBI Taxonomy" id="3063998"/>
    <lineage>
        <taxon>Bacteria</taxon>
        <taxon>Pseudomonadati</taxon>
        <taxon>Campylobacterota</taxon>
        <taxon>Epsilonproteobacteria</taxon>
        <taxon>Campylobacterales</taxon>
        <taxon>Helicobacteraceae</taxon>
        <taxon>Helicobacter</taxon>
    </lineage>
</organism>
<dbReference type="SUPFAM" id="SSF69304">
    <property type="entry name" value="Tricorn protease N-terminal domain"/>
    <property type="match status" value="1"/>
</dbReference>
<dbReference type="PANTHER" id="PTHR36842:SF1">
    <property type="entry name" value="PROTEIN TOLB"/>
    <property type="match status" value="1"/>
</dbReference>
<comment type="caution">
    <text evidence="5">The sequence shown here is derived from an EMBL/GenBank/DDBJ whole genome shotgun (WGS) entry which is preliminary data.</text>
</comment>
<proteinExistence type="inferred from homology"/>